<organism evidence="2 3">
    <name type="scientific">Asaia bogorensis</name>
    <dbReference type="NCBI Taxonomy" id="91915"/>
    <lineage>
        <taxon>Bacteria</taxon>
        <taxon>Pseudomonadati</taxon>
        <taxon>Pseudomonadota</taxon>
        <taxon>Alphaproteobacteria</taxon>
        <taxon>Acetobacterales</taxon>
        <taxon>Acetobacteraceae</taxon>
        <taxon>Asaia</taxon>
    </lineage>
</organism>
<gene>
    <name evidence="2" type="ORF">ASAP_2769</name>
</gene>
<sequence length="467" mass="50251">MCLSRLLLLTTIIAAPLLFPAYTAHADHSPPGTAKGPVHFFEPDLLSIDRRGRTTLTASDTRGILSALEAGDTGRLIAIRKSLEKAPGPEPAFNVMLLALCDAAMGRTQGDLFRADHIIQDALRRAAPWSNPAQSVNPFNFMLATFLTGDLLLENRLPAWAGGKLFIDRAFRAPLIAYYDKPGLVLTDLDQVTLTVPESGILPIEVKGPRSDQVSFNPFQTLIDGVTTATAGTMIDLDGSPVHAIINTGSVLGAVPQAMQRSHHWPVVGTVSSLRDDTIQAEKADLVQVPSLTLGHTVFRNQLMIVAKTSHAVIGLQSLGVLIHVVMTDHGMSFGPDAPFSCHRHATLQSDVGGLDAAFLLPVSYDGQHRMAALMTGDNSPEPLVIQRSTLTTQAGIKATQKFETATGMIRENAILRSTALRLDHHNVQARIRYRVGDSTKPPVLTMSALEGAKLSFDLHQGVACLD</sequence>
<feature type="signal peptide" evidence="1">
    <location>
        <begin position="1"/>
        <end position="26"/>
    </location>
</feature>
<evidence type="ECO:0000313" key="3">
    <source>
        <dbReference type="Proteomes" id="UP000027583"/>
    </source>
</evidence>
<reference evidence="2 3" key="2">
    <citation type="journal article" date="2014" name="PLoS ONE">
        <title>Evolution of mitochondria reconstructed from the energy metabolism of living bacteria.</title>
        <authorList>
            <person name="Degli Esposti M."/>
            <person name="Chouaia B."/>
            <person name="Comandatore F."/>
            <person name="Crotti E."/>
            <person name="Sassera D."/>
            <person name="Lievens P.M."/>
            <person name="Daffonchio D."/>
            <person name="Bandi C."/>
        </authorList>
    </citation>
    <scope>NUCLEOTIDE SEQUENCE [LARGE SCALE GENOMIC DNA]</scope>
    <source>
        <strain evidence="2 3">SF2.1</strain>
    </source>
</reference>
<dbReference type="Proteomes" id="UP000027583">
    <property type="component" value="Unassembled WGS sequence"/>
</dbReference>
<reference evidence="2 3" key="1">
    <citation type="journal article" date="2014" name="Genome Biol. Evol.">
        <title>Acetic acid bacteria genomes reveal functional traits for adaptation to life in insect guts.</title>
        <authorList>
            <person name="Chouaia B."/>
            <person name="Gaiarsa S."/>
            <person name="Crotti E."/>
            <person name="Comandatore F."/>
            <person name="Degli Esposti M."/>
            <person name="Ricci I."/>
            <person name="Alma A."/>
            <person name="Favia G."/>
            <person name="Bandi C."/>
            <person name="Daffonchio D."/>
        </authorList>
    </citation>
    <scope>NUCLEOTIDE SEQUENCE [LARGE SCALE GENOMIC DNA]</scope>
    <source>
        <strain evidence="2 3">SF2.1</strain>
    </source>
</reference>
<feature type="chain" id="PRO_5001590472" evidence="1">
    <location>
        <begin position="27"/>
        <end position="467"/>
    </location>
</feature>
<evidence type="ECO:0000313" key="2">
    <source>
        <dbReference type="EMBL" id="CDG40814.1"/>
    </source>
</evidence>
<proteinExistence type="predicted"/>
<name>A0A060QI39_9PROT</name>
<evidence type="ECO:0000256" key="1">
    <source>
        <dbReference type="SAM" id="SignalP"/>
    </source>
</evidence>
<keyword evidence="1" id="KW-0732">Signal</keyword>
<comment type="caution">
    <text evidence="2">The sequence shown here is derived from an EMBL/GenBank/DDBJ whole genome shotgun (WGS) entry which is preliminary data.</text>
</comment>
<dbReference type="AlphaFoldDB" id="A0A060QI39"/>
<accession>A0A060QI39</accession>
<dbReference type="EMBL" id="CBLX010000024">
    <property type="protein sequence ID" value="CDG40814.1"/>
    <property type="molecule type" value="Genomic_DNA"/>
</dbReference>
<protein>
    <submittedName>
        <fullName evidence="2">Uncharacterized protein</fullName>
    </submittedName>
</protein>